<dbReference type="InterPro" id="IPR038725">
    <property type="entry name" value="YdaG_split_barrel_FMN-bd"/>
</dbReference>
<proteinExistence type="predicted"/>
<feature type="domain" description="General stress protein FMN-binding split barrel" evidence="1">
    <location>
        <begin position="2"/>
        <end position="148"/>
    </location>
</feature>
<evidence type="ECO:0000313" key="3">
    <source>
        <dbReference type="Proteomes" id="UP000536179"/>
    </source>
</evidence>
<dbReference type="SUPFAM" id="SSF50475">
    <property type="entry name" value="FMN-binding split barrel"/>
    <property type="match status" value="1"/>
</dbReference>
<dbReference type="InterPro" id="IPR012349">
    <property type="entry name" value="Split_barrel_FMN-bd"/>
</dbReference>
<dbReference type="Gene3D" id="2.30.110.10">
    <property type="entry name" value="Electron Transport, Fmn-binding Protein, Chain A"/>
    <property type="match status" value="1"/>
</dbReference>
<dbReference type="Pfam" id="PF16242">
    <property type="entry name" value="Pyrid_ox_like"/>
    <property type="match status" value="1"/>
</dbReference>
<sequence>MDTHKKLIELLNDFDNAMLVTRSSNGSLESRPMAIAEVESDGDVWFVTNRNSGKVADLILDNEVAVTMQNSRKFATISGKAHAVDDRAKLDELWSEAWKVWFPEGKSSDSIVLLKVEARHGEYWDNSGTDGLRYLIKAGKAYMQGERPHVDESINASVSM</sequence>
<protein>
    <submittedName>
        <fullName evidence="2">General stress protein 26</fullName>
    </submittedName>
</protein>
<name>A0A7W5DXJ4_9BACT</name>
<dbReference type="InterPro" id="IPR052917">
    <property type="entry name" value="Stress-Dev_Protein"/>
</dbReference>
<evidence type="ECO:0000259" key="1">
    <source>
        <dbReference type="Pfam" id="PF16242"/>
    </source>
</evidence>
<dbReference type="PANTHER" id="PTHR34818">
    <property type="entry name" value="PROTEIN BLI-3"/>
    <property type="match status" value="1"/>
</dbReference>
<dbReference type="EMBL" id="JACHXU010000006">
    <property type="protein sequence ID" value="MBB3206384.1"/>
    <property type="molecule type" value="Genomic_DNA"/>
</dbReference>
<gene>
    <name evidence="2" type="ORF">FHS27_002193</name>
</gene>
<dbReference type="Proteomes" id="UP000536179">
    <property type="component" value="Unassembled WGS sequence"/>
</dbReference>
<keyword evidence="3" id="KW-1185">Reference proteome</keyword>
<dbReference type="RefSeq" id="WP_184304848.1">
    <property type="nucleotide sequence ID" value="NZ_JACHXU010000006.1"/>
</dbReference>
<organism evidence="2 3">
    <name type="scientific">Aporhodopirellula rubra</name>
    <dbReference type="NCBI Taxonomy" id="980271"/>
    <lineage>
        <taxon>Bacteria</taxon>
        <taxon>Pseudomonadati</taxon>
        <taxon>Planctomycetota</taxon>
        <taxon>Planctomycetia</taxon>
        <taxon>Pirellulales</taxon>
        <taxon>Pirellulaceae</taxon>
        <taxon>Aporhodopirellula</taxon>
    </lineage>
</organism>
<comment type="caution">
    <text evidence="2">The sequence shown here is derived from an EMBL/GenBank/DDBJ whole genome shotgun (WGS) entry which is preliminary data.</text>
</comment>
<dbReference type="AlphaFoldDB" id="A0A7W5DXJ4"/>
<reference evidence="2 3" key="1">
    <citation type="submission" date="2020-08" db="EMBL/GenBank/DDBJ databases">
        <title>Genomic Encyclopedia of Type Strains, Phase III (KMG-III): the genomes of soil and plant-associated and newly described type strains.</title>
        <authorList>
            <person name="Whitman W."/>
        </authorList>
    </citation>
    <scope>NUCLEOTIDE SEQUENCE [LARGE SCALE GENOMIC DNA]</scope>
    <source>
        <strain evidence="2 3">CECT 8075</strain>
    </source>
</reference>
<evidence type="ECO:0000313" key="2">
    <source>
        <dbReference type="EMBL" id="MBB3206384.1"/>
    </source>
</evidence>
<accession>A0A7W5DXJ4</accession>
<dbReference type="PANTHER" id="PTHR34818:SF1">
    <property type="entry name" value="PROTEIN BLI-3"/>
    <property type="match status" value="1"/>
</dbReference>